<evidence type="ECO:0000313" key="2">
    <source>
        <dbReference type="Proteomes" id="UP001642540"/>
    </source>
</evidence>
<name>A0ABP1QPD1_9HEXA</name>
<protein>
    <submittedName>
        <fullName evidence="1">Uncharacterized protein</fullName>
    </submittedName>
</protein>
<dbReference type="EMBL" id="CAXLJM020000039">
    <property type="protein sequence ID" value="CAL8108310.1"/>
    <property type="molecule type" value="Genomic_DNA"/>
</dbReference>
<evidence type="ECO:0000313" key="1">
    <source>
        <dbReference type="EMBL" id="CAL8108310.1"/>
    </source>
</evidence>
<dbReference type="Proteomes" id="UP001642540">
    <property type="component" value="Unassembled WGS sequence"/>
</dbReference>
<keyword evidence="2" id="KW-1185">Reference proteome</keyword>
<comment type="caution">
    <text evidence="1">The sequence shown here is derived from an EMBL/GenBank/DDBJ whole genome shotgun (WGS) entry which is preliminary data.</text>
</comment>
<organism evidence="1 2">
    <name type="scientific">Orchesella dallaii</name>
    <dbReference type="NCBI Taxonomy" id="48710"/>
    <lineage>
        <taxon>Eukaryota</taxon>
        <taxon>Metazoa</taxon>
        <taxon>Ecdysozoa</taxon>
        <taxon>Arthropoda</taxon>
        <taxon>Hexapoda</taxon>
        <taxon>Collembola</taxon>
        <taxon>Entomobryomorpha</taxon>
        <taxon>Entomobryoidea</taxon>
        <taxon>Orchesellidae</taxon>
        <taxon>Orchesellinae</taxon>
        <taxon>Orchesella</taxon>
    </lineage>
</organism>
<accession>A0ABP1QPD1</accession>
<sequence>MKDTKEPRIKIFVCAILGQGENFMNFGRMEERSGQLNESYEDCLGKEHSGATDFAVDGGNLPVRSDVDDELMLEVSHEVIVISDDSDDEMLVEATTEVIDIADDSDDEPVLQVTQEVTEISDDSDDDPILEVTPEIIEISDDSDDDPILEVKPEVIEISDDSDDDPILEVTPEIIEISDDSGEEVQADQVPAHAISEDAGGWSGSLFSDQHIKYAVTPDHTYSKVVSNNSMEIVSDDPKEDLSIQHVDSSGKTYGEIRPYDLDLDDCLFDGIAEIVPCPSLDEIVLDESSLETNLSLDQLMELYLGAE</sequence>
<gene>
    <name evidence="1" type="ORF">ODALV1_LOCUS12941</name>
</gene>
<proteinExistence type="predicted"/>
<reference evidence="1 2" key="1">
    <citation type="submission" date="2024-08" db="EMBL/GenBank/DDBJ databases">
        <authorList>
            <person name="Cucini C."/>
            <person name="Frati F."/>
        </authorList>
    </citation>
    <scope>NUCLEOTIDE SEQUENCE [LARGE SCALE GENOMIC DNA]</scope>
</reference>